<dbReference type="InterPro" id="IPR052704">
    <property type="entry name" value="ECF_Sigma-70_Domain"/>
</dbReference>
<dbReference type="PANTHER" id="PTHR30173:SF43">
    <property type="entry name" value="ECF RNA POLYMERASE SIGMA FACTOR SIGI-RELATED"/>
    <property type="match status" value="1"/>
</dbReference>
<dbReference type="PANTHER" id="PTHR30173">
    <property type="entry name" value="SIGMA 19 FACTOR"/>
    <property type="match status" value="1"/>
</dbReference>
<dbReference type="AlphaFoldDB" id="A0A6B3R458"/>
<dbReference type="SUPFAM" id="SSF54427">
    <property type="entry name" value="NTF2-like"/>
    <property type="match status" value="1"/>
</dbReference>
<reference evidence="2" key="1">
    <citation type="journal article" date="2020" name="Microorganisms">
        <title>Isolation, Genomic and Metabolomic Characterization of Streptomyces tendae VITAKN with Quorum Sensing Inhibitory Activity from Southern India.</title>
        <authorList>
            <person name="Ishaque N.M."/>
            <person name="Burgsdorf I."/>
            <person name="Limlingan Malit J.J."/>
            <person name="Saha S."/>
            <person name="Teta R."/>
            <person name="Ewe D."/>
            <person name="Kannabiran K."/>
            <person name="Hrouzek P."/>
            <person name="Steindler L."/>
            <person name="Costantino V."/>
            <person name="Saurav K."/>
        </authorList>
    </citation>
    <scope>NUCLEOTIDE SEQUENCE</scope>
    <source>
        <strain evidence="2">VITAKN</strain>
    </source>
</reference>
<feature type="region of interest" description="Disordered" evidence="1">
    <location>
        <begin position="136"/>
        <end position="155"/>
    </location>
</feature>
<dbReference type="EMBL" id="JAAIFS010000013">
    <property type="protein sequence ID" value="NEV92304.1"/>
    <property type="molecule type" value="Genomic_DNA"/>
</dbReference>
<dbReference type="GO" id="GO:0016987">
    <property type="term" value="F:sigma factor activity"/>
    <property type="evidence" value="ECO:0007669"/>
    <property type="project" value="TreeGrafter"/>
</dbReference>
<accession>A0A6B3R458</accession>
<protein>
    <submittedName>
        <fullName evidence="2">RNA polymerase subunit sigma</fullName>
    </submittedName>
</protein>
<comment type="caution">
    <text evidence="2">The sequence shown here is derived from an EMBL/GenBank/DDBJ whole genome shotgun (WGS) entry which is preliminary data.</text>
</comment>
<evidence type="ECO:0000313" key="2">
    <source>
        <dbReference type="EMBL" id="NEV92304.1"/>
    </source>
</evidence>
<organism evidence="2">
    <name type="scientific">Streptomyces tendae</name>
    <dbReference type="NCBI Taxonomy" id="1932"/>
    <lineage>
        <taxon>Bacteria</taxon>
        <taxon>Bacillati</taxon>
        <taxon>Actinomycetota</taxon>
        <taxon>Actinomycetes</taxon>
        <taxon>Kitasatosporales</taxon>
        <taxon>Streptomycetaceae</taxon>
        <taxon>Streptomyces</taxon>
    </lineage>
</organism>
<gene>
    <name evidence="2" type="ORF">GUR47_37380</name>
</gene>
<proteinExistence type="predicted"/>
<dbReference type="RefSeq" id="WP_164461130.1">
    <property type="nucleotide sequence ID" value="NZ_JAAIFS010000013.1"/>
</dbReference>
<name>A0A6B3R458_STRTE</name>
<dbReference type="InterPro" id="IPR032710">
    <property type="entry name" value="NTF2-like_dom_sf"/>
</dbReference>
<sequence>MEPVVDTMPIGELLDERRHLLDVAHWMLGSGLVAEHVTDEAYREWYALSEHQRDRIGAPRAWLTRVVGSISLARLALSERDGGPRGPVDAGSRGGSDPALEDALGALWAGALDALTPAERAALVLNDAFGGAVAEPVTTARPADRGRPGPADVEPLDRARHSLRARAARPTPPRVEDELVDAVRQACADEDADRLATLLDPDAVAFYDGGGKVRTLTRPVVGAPQVARSLLTLLARHPRTTLHTRPVNGRTGLVARYDGQVAAVVSLDLAGTRVVQVWVVLNPDKLRSWNRPRA</sequence>
<evidence type="ECO:0000256" key="1">
    <source>
        <dbReference type="SAM" id="MobiDB-lite"/>
    </source>
</evidence>